<evidence type="ECO:0000259" key="1">
    <source>
        <dbReference type="Pfam" id="PF12770"/>
    </source>
</evidence>
<protein>
    <submittedName>
        <fullName evidence="2">CHAT domain-containing protein</fullName>
    </submittedName>
</protein>
<dbReference type="InterPro" id="IPR024983">
    <property type="entry name" value="CHAT_dom"/>
</dbReference>
<feature type="domain" description="CHAT" evidence="1">
    <location>
        <begin position="773"/>
        <end position="1056"/>
    </location>
</feature>
<accession>A0ABX1ABU5</accession>
<name>A0ABX1ABU5_9ACTN</name>
<comment type="caution">
    <text evidence="2">The sequence shown here is derived from an EMBL/GenBank/DDBJ whole genome shotgun (WGS) entry which is preliminary data.</text>
</comment>
<dbReference type="Pfam" id="PF12770">
    <property type="entry name" value="CHAT"/>
    <property type="match status" value="1"/>
</dbReference>
<dbReference type="RefSeq" id="WP_167997489.1">
    <property type="nucleotide sequence ID" value="NZ_JAATEM010000027.1"/>
</dbReference>
<dbReference type="Proteomes" id="UP000730591">
    <property type="component" value="Unassembled WGS sequence"/>
</dbReference>
<sequence length="1057" mass="114187">MTDEPDSRTAAQHLLRERLDDYTGQPRADAPLLADDTLTLVSRVATGIVLSRPEEPGRALDLPSVHLIACTRWFRGEWLDQEDASAELGTAVAYFLLLADDYPDAVPEELLSCLPPRDNGERSRTGLLEGGPEAWARHAMSLLAGARKALGADADEGRSGPAPSSDDAGAGLAGLGAPMMLVHCAVALLRLAVEATSPPSDPRHTLYRVSLAQALRLFEDWPARPDLVAEAERCLRQAALDPPPAEPHRIAYLATLVDFLTDLADGTADLRHLDEAVRLGSPGLTEDTEPFQSIALLIAVARALHGRFSALDTLADLRMSVDLYRRAVALARDHQPDMYESALSCLAVSLNDLYVRTKDERFGTEAADTLRTAIAAAGPGRATAVMESRFLLAATLATLARLTGRSDRLDAAFAALRSVRPGRHDRSTLRARTYGLAGELHRLRYEATGAQRELRRSERAYRRAVAHLPRGNADLGAYLAAQAVTCFTRWQATGNARFLRRAAALYEQGMHSTVLPAGHRLPAAYGYARSHALLGDARQALSGYRAAMGLLPLAAWHGLPHDDRAHVLATSVFQLAGEAAATALDLGEKFLAVELLEEGRGVLMRQAHNERAGTALLAREVPEPLREKVHELNSIRARLDTGAAVPGTVPDGRPAAPAGVAAAALDADERQRLNRRWDALVDEIRRAEGFADFLRPPSWQRLARAGAHGPVVVVNIAESRGDALIITSERGLEHVRLPDVDRAAVTRQTRLLSRAQKLLEEDPPEAHPLFLDVLGWLGRHIASPVLERLHRVEPLFRDGSGDQGAASRLWWCLTGQLSFLPLHAAMLPDGTCVADHCLSSYTPTVRALLAARSRPAQQWPPRLLLASVPHVASGDRPLPHVHDEVARLTRHLAPAVPLTGPQATRRQILAELPRCSWFHFAGHAEQRPPGRGGAALYCWDAEEADSAPLTAADIAALRCERAELAVLSACETALGDPDLADEAAHVAGALQTAGFRHVIATLWPVSDTRAPQATDRIYEALASGAPPAAAAHEVLLRLRAARPDAPVLWAPYVHVGP</sequence>
<evidence type="ECO:0000313" key="3">
    <source>
        <dbReference type="Proteomes" id="UP000730591"/>
    </source>
</evidence>
<gene>
    <name evidence="2" type="ORF">HCJ93_21940</name>
</gene>
<dbReference type="EMBL" id="JAATEM010000027">
    <property type="protein sequence ID" value="NJP52650.1"/>
    <property type="molecule type" value="Genomic_DNA"/>
</dbReference>
<reference evidence="2 3" key="1">
    <citation type="submission" date="2020-03" db="EMBL/GenBank/DDBJ databases">
        <title>WGS of actinomycetes isolated from Thailand.</title>
        <authorList>
            <person name="Thawai C."/>
        </authorList>
    </citation>
    <scope>NUCLEOTIDE SEQUENCE [LARGE SCALE GENOMIC DNA]</scope>
    <source>
        <strain evidence="2 3">SBST2-5</strain>
    </source>
</reference>
<proteinExistence type="predicted"/>
<keyword evidence="3" id="KW-1185">Reference proteome</keyword>
<organism evidence="2 3">
    <name type="scientific">Streptomyces composti</name>
    <dbReference type="NCBI Taxonomy" id="2720025"/>
    <lineage>
        <taxon>Bacteria</taxon>
        <taxon>Bacillati</taxon>
        <taxon>Actinomycetota</taxon>
        <taxon>Actinomycetes</taxon>
        <taxon>Kitasatosporales</taxon>
        <taxon>Streptomycetaceae</taxon>
        <taxon>Streptomyces</taxon>
    </lineage>
</organism>
<evidence type="ECO:0000313" key="2">
    <source>
        <dbReference type="EMBL" id="NJP52650.1"/>
    </source>
</evidence>